<dbReference type="EMBL" id="CAADJD010000020">
    <property type="protein sequence ID" value="VFS67215.1"/>
    <property type="molecule type" value="Genomic_DNA"/>
</dbReference>
<reference evidence="1 2" key="1">
    <citation type="submission" date="2019-03" db="EMBL/GenBank/DDBJ databases">
        <authorList>
            <consortium name="Pathogen Informatics"/>
        </authorList>
    </citation>
    <scope>NUCLEOTIDE SEQUENCE [LARGE SCALE GENOMIC DNA]</scope>
    <source>
        <strain evidence="1 2">NCTC12993</strain>
    </source>
</reference>
<dbReference type="Proteomes" id="UP000401081">
    <property type="component" value="Unassembled WGS sequence"/>
</dbReference>
<evidence type="ECO:0000313" key="2">
    <source>
        <dbReference type="Proteomes" id="UP000401081"/>
    </source>
</evidence>
<evidence type="ECO:0000313" key="1">
    <source>
        <dbReference type="EMBL" id="VFS67215.1"/>
    </source>
</evidence>
<protein>
    <submittedName>
        <fullName evidence="1">Uncharacterized protein</fullName>
    </submittedName>
</protein>
<dbReference type="AlphaFoldDB" id="A0A485B1J3"/>
<keyword evidence="2" id="KW-1185">Reference proteome</keyword>
<organism evidence="1 2">
    <name type="scientific">Kluyvera cryocrescens</name>
    <name type="common">Kluyvera citrophila</name>
    <dbReference type="NCBI Taxonomy" id="580"/>
    <lineage>
        <taxon>Bacteria</taxon>
        <taxon>Pseudomonadati</taxon>
        <taxon>Pseudomonadota</taxon>
        <taxon>Gammaproteobacteria</taxon>
        <taxon>Enterobacterales</taxon>
        <taxon>Enterobacteriaceae</taxon>
        <taxon>Kluyvera</taxon>
    </lineage>
</organism>
<proteinExistence type="predicted"/>
<sequence>MLQRAEVVERQRPLGVRVIGAQQANVALFVQRAAVQVAGRVL</sequence>
<name>A0A485B1J3_KLUCR</name>
<gene>
    <name evidence="1" type="ORF">NCTC12993_03654</name>
</gene>
<accession>A0A485B1J3</accession>